<dbReference type="Gene3D" id="3.40.800.10">
    <property type="entry name" value="Ureohydrolase domain"/>
    <property type="match status" value="1"/>
</dbReference>
<gene>
    <name evidence="6" type="primary">speB</name>
    <name evidence="6" type="ORF">POL72_19155</name>
</gene>
<evidence type="ECO:0000256" key="4">
    <source>
        <dbReference type="RuleBase" id="RU003684"/>
    </source>
</evidence>
<dbReference type="EC" id="3.5.3.11" evidence="6"/>
<evidence type="ECO:0000313" key="7">
    <source>
        <dbReference type="Proteomes" id="UP001217485"/>
    </source>
</evidence>
<dbReference type="CDD" id="cd11592">
    <property type="entry name" value="Agmatinase_PAH"/>
    <property type="match status" value="1"/>
</dbReference>
<dbReference type="PROSITE" id="PS51409">
    <property type="entry name" value="ARGINASE_2"/>
    <property type="match status" value="1"/>
</dbReference>
<dbReference type="InterPro" id="IPR020855">
    <property type="entry name" value="Ureohydrolase_Mn_BS"/>
</dbReference>
<dbReference type="RefSeq" id="WP_272096876.1">
    <property type="nucleotide sequence ID" value="NZ_JAQNDK010000002.1"/>
</dbReference>
<evidence type="ECO:0000256" key="1">
    <source>
        <dbReference type="ARBA" id="ARBA00009227"/>
    </source>
</evidence>
<sequence>MIVDNAFTADSLYGVRREPTYSGALSFLRRKYTRDLTGVDVAVTGIPLDTATSNRPGTRFGPRAVREASAQLAWNRPYGYEFDPLDRLAVVDYGDCVWDYGRPEESPAAIEEHIGRILDAGVTPLSIGGDHFVSYPILRAVSKRRGKLSLIHFDAHSDTWSDEVGSGRVDHGTMFFHAAREGLVEPSRSAQIGLRTYNADTLGFQVLDAPWVHRHGARAVIEHVRNIVGDHEVYLTFDIDFLDPSFAPGTGTPVCGGMSTAVALEILRGLQGIALVGMDVVEVAPAYDVGEITALAGATIAHEGLGLIACRPGAQKAREPSEKAREPAEGERR</sequence>
<evidence type="ECO:0000256" key="2">
    <source>
        <dbReference type="ARBA" id="ARBA00022723"/>
    </source>
</evidence>
<dbReference type="PIRSF" id="PIRSF036979">
    <property type="entry name" value="Arginase"/>
    <property type="match status" value="1"/>
</dbReference>
<keyword evidence="2" id="KW-0479">Metal-binding</keyword>
<keyword evidence="7" id="KW-1185">Reference proteome</keyword>
<dbReference type="PROSITE" id="PS01053">
    <property type="entry name" value="ARGINASE_1"/>
    <property type="match status" value="1"/>
</dbReference>
<protein>
    <submittedName>
        <fullName evidence="6">Agmatinase</fullName>
        <ecNumber evidence="6">3.5.3.11</ecNumber>
    </submittedName>
</protein>
<dbReference type="InterPro" id="IPR006035">
    <property type="entry name" value="Ureohydrolase"/>
</dbReference>
<dbReference type="Pfam" id="PF00491">
    <property type="entry name" value="Arginase"/>
    <property type="match status" value="1"/>
</dbReference>
<dbReference type="PANTHER" id="PTHR11358">
    <property type="entry name" value="ARGINASE/AGMATINASE"/>
    <property type="match status" value="1"/>
</dbReference>
<evidence type="ECO:0000313" key="6">
    <source>
        <dbReference type="EMBL" id="MDC0679868.1"/>
    </source>
</evidence>
<keyword evidence="3 4" id="KW-0378">Hydrolase</keyword>
<dbReference type="NCBIfam" id="NF002564">
    <property type="entry name" value="PRK02190.1"/>
    <property type="match status" value="1"/>
</dbReference>
<feature type="region of interest" description="Disordered" evidence="5">
    <location>
        <begin position="312"/>
        <end position="333"/>
    </location>
</feature>
<proteinExistence type="inferred from homology"/>
<dbReference type="PANTHER" id="PTHR11358:SF26">
    <property type="entry name" value="GUANIDINO ACID HYDROLASE, MITOCHONDRIAL"/>
    <property type="match status" value="1"/>
</dbReference>
<feature type="compositionally biased region" description="Basic and acidic residues" evidence="5">
    <location>
        <begin position="316"/>
        <end position="333"/>
    </location>
</feature>
<comment type="similarity">
    <text evidence="1">Belongs to the arginase family. Agmatinase subfamily.</text>
</comment>
<dbReference type="NCBIfam" id="TIGR01230">
    <property type="entry name" value="agmatinase"/>
    <property type="match status" value="1"/>
</dbReference>
<dbReference type="Proteomes" id="UP001217485">
    <property type="component" value="Unassembled WGS sequence"/>
</dbReference>
<accession>A0ABT5C2F2</accession>
<comment type="caution">
    <text evidence="6">The sequence shown here is derived from an EMBL/GenBank/DDBJ whole genome shotgun (WGS) entry which is preliminary data.</text>
</comment>
<evidence type="ECO:0000256" key="5">
    <source>
        <dbReference type="SAM" id="MobiDB-lite"/>
    </source>
</evidence>
<organism evidence="6 7">
    <name type="scientific">Sorangium atrum</name>
    <dbReference type="NCBI Taxonomy" id="2995308"/>
    <lineage>
        <taxon>Bacteria</taxon>
        <taxon>Pseudomonadati</taxon>
        <taxon>Myxococcota</taxon>
        <taxon>Polyangia</taxon>
        <taxon>Polyangiales</taxon>
        <taxon>Polyangiaceae</taxon>
        <taxon>Sorangium</taxon>
    </lineage>
</organism>
<reference evidence="6 7" key="1">
    <citation type="submission" date="2023-01" db="EMBL/GenBank/DDBJ databases">
        <title>Minimal conservation of predation-associated metabolite biosynthetic gene clusters underscores biosynthetic potential of Myxococcota including descriptions for ten novel species: Archangium lansinium sp. nov., Myxococcus landrumus sp. nov., Nannocystis bai.</title>
        <authorList>
            <person name="Ahearne A."/>
            <person name="Stevens C."/>
            <person name="Dowd S."/>
        </authorList>
    </citation>
    <scope>NUCLEOTIDE SEQUENCE [LARGE SCALE GENOMIC DNA]</scope>
    <source>
        <strain evidence="6 7">WIWO2</strain>
    </source>
</reference>
<dbReference type="EMBL" id="JAQNDK010000002">
    <property type="protein sequence ID" value="MDC0679868.1"/>
    <property type="molecule type" value="Genomic_DNA"/>
</dbReference>
<evidence type="ECO:0000256" key="3">
    <source>
        <dbReference type="ARBA" id="ARBA00022801"/>
    </source>
</evidence>
<dbReference type="InterPro" id="IPR005925">
    <property type="entry name" value="Agmatinase-rel"/>
</dbReference>
<dbReference type="GO" id="GO:0008783">
    <property type="term" value="F:agmatinase activity"/>
    <property type="evidence" value="ECO:0007669"/>
    <property type="project" value="UniProtKB-EC"/>
</dbReference>
<dbReference type="InterPro" id="IPR023696">
    <property type="entry name" value="Ureohydrolase_dom_sf"/>
</dbReference>
<dbReference type="SUPFAM" id="SSF52768">
    <property type="entry name" value="Arginase/deacetylase"/>
    <property type="match status" value="1"/>
</dbReference>
<name>A0ABT5C2F2_9BACT</name>